<proteinExistence type="predicted"/>
<dbReference type="EMBL" id="CH473959">
    <property type="protein sequence ID" value="EDM15378.1"/>
    <property type="molecule type" value="Genomic_DNA"/>
</dbReference>
<evidence type="ECO:0000313" key="1">
    <source>
        <dbReference type="EMBL" id="EDM15378.1"/>
    </source>
</evidence>
<sequence length="53" mass="6068">MDSFAHRLSEWTEYVHISTNRDGLYYSPTRKGVTLLKPGVPSENTVPQAAFWL</sequence>
<reference evidence="2" key="1">
    <citation type="submission" date="2005-09" db="EMBL/GenBank/DDBJ databases">
        <authorList>
            <person name="Mural R.J."/>
            <person name="Li P.W."/>
            <person name="Adams M.D."/>
            <person name="Amanatides P.G."/>
            <person name="Baden-Tillson H."/>
            <person name="Barnstead M."/>
            <person name="Chin S.H."/>
            <person name="Dew I."/>
            <person name="Evans C.A."/>
            <person name="Ferriera S."/>
            <person name="Flanigan M."/>
            <person name="Fosler C."/>
            <person name="Glodek A."/>
            <person name="Gu Z."/>
            <person name="Holt R.A."/>
            <person name="Jennings D."/>
            <person name="Kraft C.L."/>
            <person name="Lu F."/>
            <person name="Nguyen T."/>
            <person name="Nusskern D.R."/>
            <person name="Pfannkoch C.M."/>
            <person name="Sitter C."/>
            <person name="Sutton G.G."/>
            <person name="Venter J.C."/>
            <person name="Wang Z."/>
            <person name="Woodage T."/>
            <person name="Zheng X.H."/>
            <person name="Zhong F."/>
        </authorList>
    </citation>
    <scope>NUCLEOTIDE SEQUENCE [LARGE SCALE GENOMIC DNA]</scope>
    <source>
        <strain>BN</strain>
        <strain evidence="2">Sprague-Dawley</strain>
    </source>
</reference>
<dbReference type="Proteomes" id="UP000234681">
    <property type="component" value="Chromosome 4"/>
</dbReference>
<evidence type="ECO:0000313" key="2">
    <source>
        <dbReference type="Proteomes" id="UP000234681"/>
    </source>
</evidence>
<organism evidence="1 2">
    <name type="scientific">Rattus norvegicus</name>
    <name type="common">Rat</name>
    <dbReference type="NCBI Taxonomy" id="10116"/>
    <lineage>
        <taxon>Eukaryota</taxon>
        <taxon>Metazoa</taxon>
        <taxon>Chordata</taxon>
        <taxon>Craniata</taxon>
        <taxon>Vertebrata</taxon>
        <taxon>Euteleostomi</taxon>
        <taxon>Mammalia</taxon>
        <taxon>Eutheria</taxon>
        <taxon>Euarchontoglires</taxon>
        <taxon>Glires</taxon>
        <taxon>Rodentia</taxon>
        <taxon>Myomorpha</taxon>
        <taxon>Muroidea</taxon>
        <taxon>Muridae</taxon>
        <taxon>Murinae</taxon>
        <taxon>Rattus</taxon>
    </lineage>
</organism>
<protein>
    <submittedName>
        <fullName evidence="1">RCG28235</fullName>
    </submittedName>
</protein>
<name>A6IEU1_RAT</name>
<gene>
    <name evidence="1" type="ORF">rCG_28235</name>
</gene>
<accession>A6IEU1</accession>
<dbReference type="AlphaFoldDB" id="A6IEU1"/>